<dbReference type="HOGENOM" id="CLU_037162_23_0_5"/>
<dbReference type="Pfam" id="PF00293">
    <property type="entry name" value="NUDIX"/>
    <property type="match status" value="1"/>
</dbReference>
<protein>
    <submittedName>
        <fullName evidence="2">NUDIX hydrolase domain-containing protein</fullName>
    </submittedName>
</protein>
<dbReference type="GO" id="GO:0016787">
    <property type="term" value="F:hydrolase activity"/>
    <property type="evidence" value="ECO:0007669"/>
    <property type="project" value="UniProtKB-KW"/>
</dbReference>
<name>A0A060HTZ2_RHIET</name>
<dbReference type="SUPFAM" id="SSF55811">
    <property type="entry name" value="Nudix"/>
    <property type="match status" value="1"/>
</dbReference>
<dbReference type="AlphaFoldDB" id="A0A060HTZ2"/>
<reference evidence="2 3" key="1">
    <citation type="submission" date="2013-12" db="EMBL/GenBank/DDBJ databases">
        <title>Complete genome sequence of Rhizobium etli bv. mimosae IE4771.</title>
        <authorList>
            <person name="Bustos P."/>
            <person name="Santamaria R.I."/>
            <person name="Lozano L."/>
            <person name="Ormeno-Orrillo E."/>
            <person name="Rogel M.A."/>
            <person name="Romero D."/>
            <person name="Cevallos M.A."/>
            <person name="Martinez-Romero E."/>
            <person name="Gonzalez V."/>
        </authorList>
    </citation>
    <scope>NUCLEOTIDE SEQUENCE [LARGE SCALE GENOMIC DNA]</scope>
    <source>
        <strain evidence="2 3">IE4771</strain>
    </source>
</reference>
<sequence length="151" mass="17419">MTAWRPPQQIRVKVIGLAWRQDRLLAAEVEDDGGRIKGIRPLGGSIEFGETREQALQREFREELETAIRIVGPWHLLENIFEHHGATGHEYIFAADIELTDASLYAREEIRYSELDETAATARWFGRNMLRDAGIDLYPTGLEKVLSRWRD</sequence>
<dbReference type="InterPro" id="IPR000086">
    <property type="entry name" value="NUDIX_hydrolase_dom"/>
</dbReference>
<evidence type="ECO:0000259" key="1">
    <source>
        <dbReference type="Pfam" id="PF00293"/>
    </source>
</evidence>
<dbReference type="KEGG" id="rei:IE4771_CH01254"/>
<dbReference type="InterPro" id="IPR015797">
    <property type="entry name" value="NUDIX_hydrolase-like_dom_sf"/>
</dbReference>
<evidence type="ECO:0000313" key="2">
    <source>
        <dbReference type="EMBL" id="AIC26403.1"/>
    </source>
</evidence>
<feature type="domain" description="Nudix hydrolase" evidence="1">
    <location>
        <begin position="23"/>
        <end position="126"/>
    </location>
</feature>
<accession>A0A060HTZ2</accession>
<proteinExistence type="predicted"/>
<keyword evidence="2" id="KW-0378">Hydrolase</keyword>
<evidence type="ECO:0000313" key="3">
    <source>
        <dbReference type="Proteomes" id="UP000027180"/>
    </source>
</evidence>
<gene>
    <name evidence="2" type="ORF">IE4771_CH01254</name>
</gene>
<dbReference type="CDD" id="cd04688">
    <property type="entry name" value="NUDIX_Hydrolase"/>
    <property type="match status" value="1"/>
</dbReference>
<dbReference type="Proteomes" id="UP000027180">
    <property type="component" value="Chromosome"/>
</dbReference>
<dbReference type="RefSeq" id="WP_038687662.1">
    <property type="nucleotide sequence ID" value="NZ_CP006986.1"/>
</dbReference>
<dbReference type="OrthoDB" id="7376250at2"/>
<organism evidence="2 3">
    <name type="scientific">Rhizobium etli bv. mimosae str. IE4771</name>
    <dbReference type="NCBI Taxonomy" id="1432050"/>
    <lineage>
        <taxon>Bacteria</taxon>
        <taxon>Pseudomonadati</taxon>
        <taxon>Pseudomonadota</taxon>
        <taxon>Alphaproteobacteria</taxon>
        <taxon>Hyphomicrobiales</taxon>
        <taxon>Rhizobiaceae</taxon>
        <taxon>Rhizobium/Agrobacterium group</taxon>
        <taxon>Rhizobium</taxon>
    </lineage>
</organism>
<dbReference type="EMBL" id="CP006986">
    <property type="protein sequence ID" value="AIC26403.1"/>
    <property type="molecule type" value="Genomic_DNA"/>
</dbReference>
<dbReference type="Gene3D" id="3.90.79.10">
    <property type="entry name" value="Nucleoside Triphosphate Pyrophosphohydrolase"/>
    <property type="match status" value="1"/>
</dbReference>